<dbReference type="GO" id="GO:0043565">
    <property type="term" value="F:sequence-specific DNA binding"/>
    <property type="evidence" value="ECO:0007669"/>
    <property type="project" value="InterPro"/>
</dbReference>
<evidence type="ECO:0000256" key="4">
    <source>
        <dbReference type="ARBA" id="ARBA00023159"/>
    </source>
</evidence>
<reference evidence="7" key="1">
    <citation type="journal article" date="2020" name="Stud. Mycol.">
        <title>101 Dothideomycetes genomes: a test case for predicting lifestyles and emergence of pathogens.</title>
        <authorList>
            <person name="Haridas S."/>
            <person name="Albert R."/>
            <person name="Binder M."/>
            <person name="Bloem J."/>
            <person name="Labutti K."/>
            <person name="Salamov A."/>
            <person name="Andreopoulos B."/>
            <person name="Baker S."/>
            <person name="Barry K."/>
            <person name="Bills G."/>
            <person name="Bluhm B."/>
            <person name="Cannon C."/>
            <person name="Castanera R."/>
            <person name="Culley D."/>
            <person name="Daum C."/>
            <person name="Ezra D."/>
            <person name="Gonzalez J."/>
            <person name="Henrissat B."/>
            <person name="Kuo A."/>
            <person name="Liang C."/>
            <person name="Lipzen A."/>
            <person name="Lutzoni F."/>
            <person name="Magnuson J."/>
            <person name="Mondo S."/>
            <person name="Nolan M."/>
            <person name="Ohm R."/>
            <person name="Pangilinan J."/>
            <person name="Park H.-J."/>
            <person name="Ramirez L."/>
            <person name="Alfaro M."/>
            <person name="Sun H."/>
            <person name="Tritt A."/>
            <person name="Yoshinaga Y."/>
            <person name="Zwiers L.-H."/>
            <person name="Turgeon B."/>
            <person name="Goodwin S."/>
            <person name="Spatafora J."/>
            <person name="Crous P."/>
            <person name="Grigoriev I."/>
        </authorList>
    </citation>
    <scope>NUCLEOTIDE SEQUENCE</scope>
    <source>
        <strain evidence="7">CBS 115976</strain>
    </source>
</reference>
<organism evidence="7 8">
    <name type="scientific">Microthyrium microscopicum</name>
    <dbReference type="NCBI Taxonomy" id="703497"/>
    <lineage>
        <taxon>Eukaryota</taxon>
        <taxon>Fungi</taxon>
        <taxon>Dikarya</taxon>
        <taxon>Ascomycota</taxon>
        <taxon>Pezizomycotina</taxon>
        <taxon>Dothideomycetes</taxon>
        <taxon>Dothideomycetes incertae sedis</taxon>
        <taxon>Microthyriales</taxon>
        <taxon>Microthyriaceae</taxon>
        <taxon>Microthyrium</taxon>
    </lineage>
</organism>
<evidence type="ECO:0000313" key="8">
    <source>
        <dbReference type="Proteomes" id="UP000799302"/>
    </source>
</evidence>
<keyword evidence="4" id="KW-0010">Activator</keyword>
<proteinExistence type="predicted"/>
<dbReference type="AlphaFoldDB" id="A0A6A6U4F6"/>
<dbReference type="Gene3D" id="1.10.10.60">
    <property type="entry name" value="Homeodomain-like"/>
    <property type="match status" value="1"/>
</dbReference>
<dbReference type="GO" id="GO:0006281">
    <property type="term" value="P:DNA repair"/>
    <property type="evidence" value="ECO:0007669"/>
    <property type="project" value="InterPro"/>
</dbReference>
<dbReference type="InterPro" id="IPR018060">
    <property type="entry name" value="HTH_AraC"/>
</dbReference>
<keyword evidence="2" id="KW-0808">Transferase</keyword>
<dbReference type="GO" id="GO:0008270">
    <property type="term" value="F:zinc ion binding"/>
    <property type="evidence" value="ECO:0007669"/>
    <property type="project" value="InterPro"/>
</dbReference>
<evidence type="ECO:0000256" key="5">
    <source>
        <dbReference type="ARBA" id="ARBA00023163"/>
    </source>
</evidence>
<dbReference type="InterPro" id="IPR009057">
    <property type="entry name" value="Homeodomain-like_sf"/>
</dbReference>
<comment type="cofactor">
    <cofactor evidence="1">
        <name>Zn(2+)</name>
        <dbReference type="ChEBI" id="CHEBI:29105"/>
    </cofactor>
</comment>
<accession>A0A6A6U4F6</accession>
<keyword evidence="8" id="KW-1185">Reference proteome</keyword>
<dbReference type="InterPro" id="IPR035451">
    <property type="entry name" value="Ada-like_dom_sf"/>
</dbReference>
<dbReference type="EMBL" id="MU004239">
    <property type="protein sequence ID" value="KAF2666327.1"/>
    <property type="molecule type" value="Genomic_DNA"/>
</dbReference>
<gene>
    <name evidence="7" type="ORF">BT63DRAFT_442580</name>
</gene>
<evidence type="ECO:0000313" key="7">
    <source>
        <dbReference type="EMBL" id="KAF2666327.1"/>
    </source>
</evidence>
<dbReference type="PROSITE" id="PS01124">
    <property type="entry name" value="HTH_ARAC_FAMILY_2"/>
    <property type="match status" value="1"/>
</dbReference>
<feature type="domain" description="HTH araC/xylS-type" evidence="6">
    <location>
        <begin position="87"/>
        <end position="145"/>
    </location>
</feature>
<dbReference type="GO" id="GO:0003700">
    <property type="term" value="F:DNA-binding transcription factor activity"/>
    <property type="evidence" value="ECO:0007669"/>
    <property type="project" value="InterPro"/>
</dbReference>
<dbReference type="GO" id="GO:0032259">
    <property type="term" value="P:methylation"/>
    <property type="evidence" value="ECO:0007669"/>
    <property type="project" value="UniProtKB-KW"/>
</dbReference>
<keyword evidence="3" id="KW-0805">Transcription regulation</keyword>
<dbReference type="Pfam" id="PF02805">
    <property type="entry name" value="Ada_Zn_binding"/>
    <property type="match status" value="1"/>
</dbReference>
<dbReference type="GO" id="GO:0008168">
    <property type="term" value="F:methyltransferase activity"/>
    <property type="evidence" value="ECO:0007669"/>
    <property type="project" value="UniProtKB-KW"/>
</dbReference>
<dbReference type="Gene3D" id="3.40.10.10">
    <property type="entry name" value="DNA Methylphosphotriester Repair Domain"/>
    <property type="match status" value="1"/>
</dbReference>
<dbReference type="InterPro" id="IPR004026">
    <property type="entry name" value="Ada_DNA_repair_Zn-bd"/>
</dbReference>
<protein>
    <recommendedName>
        <fullName evidence="6">HTH araC/xylS-type domain-containing protein</fullName>
    </recommendedName>
</protein>
<keyword evidence="5" id="KW-0804">Transcription</keyword>
<evidence type="ECO:0000256" key="2">
    <source>
        <dbReference type="ARBA" id="ARBA00022603"/>
    </source>
</evidence>
<dbReference type="Proteomes" id="UP000799302">
    <property type="component" value="Unassembled WGS sequence"/>
</dbReference>
<evidence type="ECO:0000256" key="1">
    <source>
        <dbReference type="ARBA" id="ARBA00001947"/>
    </source>
</evidence>
<evidence type="ECO:0000259" key="6">
    <source>
        <dbReference type="PROSITE" id="PS01124"/>
    </source>
</evidence>
<keyword evidence="2" id="KW-0489">Methyltransferase</keyword>
<name>A0A6A6U4F6_9PEZI</name>
<dbReference type="SUPFAM" id="SSF57884">
    <property type="entry name" value="Ada DNA repair protein, N-terminal domain (N-Ada 10)"/>
    <property type="match status" value="1"/>
</dbReference>
<dbReference type="SUPFAM" id="SSF46689">
    <property type="entry name" value="Homeodomain-like"/>
    <property type="match status" value="1"/>
</dbReference>
<evidence type="ECO:0000256" key="3">
    <source>
        <dbReference type="ARBA" id="ARBA00023015"/>
    </source>
</evidence>
<dbReference type="OrthoDB" id="2447880at2759"/>
<sequence length="226" mass="24911">MAASTFTTDSARWAAVQSRLPAADGHFVYCVRTTHIYCRPVCKARPARRANVEFRTTPFEAEEAGYRACKRCKPALASSMPEDDAVIKVRQWLADDAQGKHVQDGKSLQSLRVMAKETGLSKWHFHRVFKKVVGVTPVEYARMCRSLEESLGESSSASPASTGLESLSVGELGGVIEGMPFPVFAEDSIAIWPTQDEDSLWDLFLYDGLPEEEIGGSFLPPLDPLL</sequence>